<dbReference type="InterPro" id="IPR003938">
    <property type="entry name" value="K_chnl_volt-dep_EAG/ELK/ERG"/>
</dbReference>
<name>A0A1R2CHM7_9CILI</name>
<keyword evidence="2" id="KW-0813">Transport</keyword>
<dbReference type="Gene3D" id="2.60.120.10">
    <property type="entry name" value="Jelly Rolls"/>
    <property type="match status" value="1"/>
</dbReference>
<dbReference type="SMART" id="SM00100">
    <property type="entry name" value="cNMP"/>
    <property type="match status" value="1"/>
</dbReference>
<sequence length="647" mass="75805">MNFLSEKHILDENPYLRNNSQIVKNTKINELLKLPVINKKVHEKFKQALIKIRGLLMWLKILKDLRTNGTNSHLFDSFGRYRKDIIVRFRQKERLLTAKTENIINYGSIISPESKFCQVWNIIVLFMLLYVFIIMPWVMAFEEVFMFNRWFIAETFMDFLFFLDIIITLNTAYYDLHGRIVAVRKKICINYLKGFMLVDIVSITPFYLIEQGTIIKSNSLVRIIRITSITRVLRGSKILKLIKYLKHSEEIANIIRIMKLYRGIIRLMTLIFSILVMSHFIACMFYFTAKVDGFSPSTWIVRYDLEDLPKEIKYLKSLYFSITILTTVGFGDIVPYTSSEMILCIAWMSLGIGFYSAIVSTISSVFRSMDSRRFIISEKISSLDKLGKFYDIPRNSLKYIKQKVNDRFKGDEKICDYDKKTIFKEMPKKIQLEIIEFMYNQAVKKIRFFKNKDVIFLSDVLPMLNHVTINSLCAIYNKNDYAEDVYFLISGSVSYVMGNTNLEFKNMKSGSYFGEIEILMNQPRKFTVVAENKCEMLLMSSGTLNDIMIKYPIISDEIWALAKKKESKVLECFTQVAELLDKVEIKKEKSFSDLAGKNYSKKKHKKHQEGQEICCKEVEENIAEDLSYIEDTLRITKFKVSSTLKMY</sequence>
<dbReference type="PANTHER" id="PTHR47823">
    <property type="entry name" value="ION_TRANS DOMAIN-CONTAINING PROTEIN"/>
    <property type="match status" value="1"/>
</dbReference>
<dbReference type="InterPro" id="IPR014710">
    <property type="entry name" value="RmlC-like_jellyroll"/>
</dbReference>
<dbReference type="SUPFAM" id="SSF51206">
    <property type="entry name" value="cAMP-binding domain-like"/>
    <property type="match status" value="1"/>
</dbReference>
<dbReference type="InterPro" id="IPR000595">
    <property type="entry name" value="cNMP-bd_dom"/>
</dbReference>
<accession>A0A1R2CHM7</accession>
<dbReference type="FunFam" id="1.10.287.70:FF:000123">
    <property type="entry name" value="Potassium channel KAT3"/>
    <property type="match status" value="1"/>
</dbReference>
<dbReference type="CDD" id="cd00038">
    <property type="entry name" value="CAP_ED"/>
    <property type="match status" value="1"/>
</dbReference>
<dbReference type="AlphaFoldDB" id="A0A1R2CHM7"/>
<evidence type="ECO:0000256" key="4">
    <source>
        <dbReference type="ARBA" id="ARBA00022989"/>
    </source>
</evidence>
<evidence type="ECO:0000256" key="2">
    <source>
        <dbReference type="ARBA" id="ARBA00022448"/>
    </source>
</evidence>
<dbReference type="PANTHER" id="PTHR47823:SF9">
    <property type="entry name" value="CHROMOSOME UNDETERMINED SCAFFOLD_10, WHOLE GENOME SHOTGUN SEQUENCE"/>
    <property type="match status" value="1"/>
</dbReference>
<dbReference type="SUPFAM" id="SSF81324">
    <property type="entry name" value="Voltage-gated potassium channels"/>
    <property type="match status" value="1"/>
</dbReference>
<dbReference type="Pfam" id="PF00027">
    <property type="entry name" value="cNMP_binding"/>
    <property type="match status" value="1"/>
</dbReference>
<proteinExistence type="predicted"/>
<feature type="domain" description="Cyclic nucleotide-binding" evidence="9">
    <location>
        <begin position="448"/>
        <end position="548"/>
    </location>
</feature>
<evidence type="ECO:0000256" key="6">
    <source>
        <dbReference type="ARBA" id="ARBA00023136"/>
    </source>
</evidence>
<comment type="caution">
    <text evidence="10">The sequence shown here is derived from an EMBL/GenBank/DDBJ whole genome shotgun (WGS) entry which is preliminary data.</text>
</comment>
<dbReference type="Pfam" id="PF00520">
    <property type="entry name" value="Ion_trans"/>
    <property type="match status" value="1"/>
</dbReference>
<organism evidence="10 11">
    <name type="scientific">Stentor coeruleus</name>
    <dbReference type="NCBI Taxonomy" id="5963"/>
    <lineage>
        <taxon>Eukaryota</taxon>
        <taxon>Sar</taxon>
        <taxon>Alveolata</taxon>
        <taxon>Ciliophora</taxon>
        <taxon>Postciliodesmatophora</taxon>
        <taxon>Heterotrichea</taxon>
        <taxon>Heterotrichida</taxon>
        <taxon>Stentoridae</taxon>
        <taxon>Stentor</taxon>
    </lineage>
</organism>
<evidence type="ECO:0000256" key="8">
    <source>
        <dbReference type="SAM" id="Phobius"/>
    </source>
</evidence>
<evidence type="ECO:0000256" key="5">
    <source>
        <dbReference type="ARBA" id="ARBA00023065"/>
    </source>
</evidence>
<evidence type="ECO:0000259" key="9">
    <source>
        <dbReference type="PROSITE" id="PS50042"/>
    </source>
</evidence>
<keyword evidence="6 8" id="KW-0472">Membrane</keyword>
<evidence type="ECO:0000313" key="11">
    <source>
        <dbReference type="Proteomes" id="UP000187209"/>
    </source>
</evidence>
<keyword evidence="3 8" id="KW-0812">Transmembrane</keyword>
<dbReference type="GO" id="GO:0005249">
    <property type="term" value="F:voltage-gated potassium channel activity"/>
    <property type="evidence" value="ECO:0007669"/>
    <property type="project" value="InterPro"/>
</dbReference>
<dbReference type="PRINTS" id="PR01463">
    <property type="entry name" value="EAGCHANLFMLY"/>
</dbReference>
<feature type="transmembrane region" description="Helical" evidence="8">
    <location>
        <begin position="159"/>
        <end position="176"/>
    </location>
</feature>
<dbReference type="Gene3D" id="1.10.287.70">
    <property type="match status" value="1"/>
</dbReference>
<evidence type="ECO:0000256" key="1">
    <source>
        <dbReference type="ARBA" id="ARBA00004141"/>
    </source>
</evidence>
<dbReference type="EMBL" id="MPUH01000149">
    <property type="protein sequence ID" value="OMJ88498.1"/>
    <property type="molecule type" value="Genomic_DNA"/>
</dbReference>
<reference evidence="10 11" key="1">
    <citation type="submission" date="2016-11" db="EMBL/GenBank/DDBJ databases">
        <title>The macronuclear genome of Stentor coeruleus: a giant cell with tiny introns.</title>
        <authorList>
            <person name="Slabodnick M."/>
            <person name="Ruby J.G."/>
            <person name="Reiff S.B."/>
            <person name="Swart E.C."/>
            <person name="Gosai S."/>
            <person name="Prabakaran S."/>
            <person name="Witkowska E."/>
            <person name="Larue G.E."/>
            <person name="Fisher S."/>
            <person name="Freeman R.M."/>
            <person name="Gunawardena J."/>
            <person name="Chu W."/>
            <person name="Stover N.A."/>
            <person name="Gregory B.D."/>
            <person name="Nowacki M."/>
            <person name="Derisi J."/>
            <person name="Roy S.W."/>
            <person name="Marshall W.F."/>
            <person name="Sood P."/>
        </authorList>
    </citation>
    <scope>NUCLEOTIDE SEQUENCE [LARGE SCALE GENOMIC DNA]</scope>
    <source>
        <strain evidence="10">WM001</strain>
    </source>
</reference>
<keyword evidence="5" id="KW-0406">Ion transport</keyword>
<feature type="transmembrane region" description="Helical" evidence="8">
    <location>
        <begin position="264"/>
        <end position="287"/>
    </location>
</feature>
<protein>
    <recommendedName>
        <fullName evidence="9">Cyclic nucleotide-binding domain-containing protein</fullName>
    </recommendedName>
</protein>
<feature type="transmembrane region" description="Helical" evidence="8">
    <location>
        <begin position="317"/>
        <end position="334"/>
    </location>
</feature>
<dbReference type="Proteomes" id="UP000187209">
    <property type="component" value="Unassembled WGS sequence"/>
</dbReference>
<dbReference type="OrthoDB" id="421226at2759"/>
<dbReference type="PROSITE" id="PS50042">
    <property type="entry name" value="CNMP_BINDING_3"/>
    <property type="match status" value="1"/>
</dbReference>
<keyword evidence="4 8" id="KW-1133">Transmembrane helix</keyword>
<evidence type="ECO:0000256" key="7">
    <source>
        <dbReference type="ARBA" id="ARBA00023303"/>
    </source>
</evidence>
<keyword evidence="7" id="KW-0407">Ion channel</keyword>
<gene>
    <name evidence="10" type="ORF">SteCoe_9531</name>
</gene>
<feature type="transmembrane region" description="Helical" evidence="8">
    <location>
        <begin position="119"/>
        <end position="139"/>
    </location>
</feature>
<evidence type="ECO:0000313" key="10">
    <source>
        <dbReference type="EMBL" id="OMJ88498.1"/>
    </source>
</evidence>
<comment type="subcellular location">
    <subcellularLocation>
        <location evidence="1">Membrane</location>
        <topology evidence="1">Multi-pass membrane protein</topology>
    </subcellularLocation>
</comment>
<dbReference type="GO" id="GO:0016020">
    <property type="term" value="C:membrane"/>
    <property type="evidence" value="ECO:0007669"/>
    <property type="project" value="UniProtKB-SubCell"/>
</dbReference>
<evidence type="ECO:0000256" key="3">
    <source>
        <dbReference type="ARBA" id="ARBA00022692"/>
    </source>
</evidence>
<dbReference type="InterPro" id="IPR018490">
    <property type="entry name" value="cNMP-bd_dom_sf"/>
</dbReference>
<feature type="transmembrane region" description="Helical" evidence="8">
    <location>
        <begin position="341"/>
        <end position="366"/>
    </location>
</feature>
<keyword evidence="11" id="KW-1185">Reference proteome</keyword>
<dbReference type="InterPro" id="IPR005821">
    <property type="entry name" value="Ion_trans_dom"/>
</dbReference>